<dbReference type="Pfam" id="PF00135">
    <property type="entry name" value="COesterase"/>
    <property type="match status" value="1"/>
</dbReference>
<dbReference type="OrthoDB" id="408631at2759"/>
<evidence type="ECO:0000256" key="1">
    <source>
        <dbReference type="ARBA" id="ARBA00005964"/>
    </source>
</evidence>
<dbReference type="AlphaFoldDB" id="A0A2J6RPM8"/>
<organism evidence="6 7">
    <name type="scientific">Hyaloscypha variabilis (strain UAMH 11265 / GT02V1 / F)</name>
    <name type="common">Meliniomyces variabilis</name>
    <dbReference type="NCBI Taxonomy" id="1149755"/>
    <lineage>
        <taxon>Eukaryota</taxon>
        <taxon>Fungi</taxon>
        <taxon>Dikarya</taxon>
        <taxon>Ascomycota</taxon>
        <taxon>Pezizomycotina</taxon>
        <taxon>Leotiomycetes</taxon>
        <taxon>Helotiales</taxon>
        <taxon>Hyaloscyphaceae</taxon>
        <taxon>Hyaloscypha</taxon>
        <taxon>Hyaloscypha variabilis</taxon>
    </lineage>
</organism>
<dbReference type="EC" id="3.1.1.-" evidence="3"/>
<sequence>MRSFLHSLPVAATALTLVAAGPTVTIPAGTVEGTICTNGANAFLNLPYAVPPVGDLRWTSPQAYNQSFPGNSYDATKLGNICIQFGGKEFSDPETSSEDCLKLNVWAPAGASSSSNLPVKVWIYGGGQQGGGIANPLFNGCNLAAHNTLLVTINYRLGPLGYLTLDAAGIGGNFATQDLLIGLDWVQSNIAAFGGDPKKVVLFGESAGAENVFILSTLPQATSLFNAAIWESGAGPQLATPEVANTLGTSYATKLNCTTGNVATCLRAVSTDALVATAPLQGFGIIYSGLQVADFQPHVDGKIIPEQPWSVGPKVPMIFGGNADEGGLFAIGAFDAVNVSAANYTIFLQQNFGAGADLVAKQYPLTLPAFTTPEKEGSPLSPAFIAIANIITDVQFTCPLYQAMLKATANNISVYSYTSQHTPSCPWVSFPPEEALALIGATHTSEIPMIFGNLANQPLISNGTCTSTPAEFAISENLIAAWTAMAVSGNPSAGNLQWPQWDNSSSNGVIIGANSTTVGKIDYSFCEFWDPVIATYLGFSNSSENGTSGSGSGSGGSGSGSGNSTTSKKNGAEKGVEIGVWGLTVFIGIAMSVLMS</sequence>
<proteinExistence type="inferred from homology"/>
<keyword evidence="7" id="KW-1185">Reference proteome</keyword>
<dbReference type="Gene3D" id="3.40.50.1820">
    <property type="entry name" value="alpha/beta hydrolase"/>
    <property type="match status" value="1"/>
</dbReference>
<keyword evidence="3" id="KW-0732">Signal</keyword>
<dbReference type="InterPro" id="IPR019826">
    <property type="entry name" value="Carboxylesterase_B_AS"/>
</dbReference>
<feature type="chain" id="PRO_5014211758" description="Carboxylic ester hydrolase" evidence="3">
    <location>
        <begin position="21"/>
        <end position="596"/>
    </location>
</feature>
<keyword evidence="2 3" id="KW-0378">Hydrolase</keyword>
<dbReference type="Proteomes" id="UP000235786">
    <property type="component" value="Unassembled WGS sequence"/>
</dbReference>
<dbReference type="InterPro" id="IPR029058">
    <property type="entry name" value="AB_hydrolase_fold"/>
</dbReference>
<evidence type="ECO:0000313" key="6">
    <source>
        <dbReference type="EMBL" id="PMD40450.1"/>
    </source>
</evidence>
<evidence type="ECO:0000256" key="3">
    <source>
        <dbReference type="RuleBase" id="RU361235"/>
    </source>
</evidence>
<comment type="similarity">
    <text evidence="1 3">Belongs to the type-B carboxylesterase/lipase family.</text>
</comment>
<name>A0A2J6RPM8_HYAVF</name>
<feature type="domain" description="Carboxylesterase type B" evidence="5">
    <location>
        <begin position="22"/>
        <end position="529"/>
    </location>
</feature>
<protein>
    <recommendedName>
        <fullName evidence="3">Carboxylic ester hydrolase</fullName>
        <ecNumber evidence="3">3.1.1.-</ecNumber>
    </recommendedName>
</protein>
<dbReference type="InterPro" id="IPR002018">
    <property type="entry name" value="CarbesteraseB"/>
</dbReference>
<dbReference type="EMBL" id="KZ613945">
    <property type="protein sequence ID" value="PMD40450.1"/>
    <property type="molecule type" value="Genomic_DNA"/>
</dbReference>
<dbReference type="InterPro" id="IPR050309">
    <property type="entry name" value="Type-B_Carboxylest/Lipase"/>
</dbReference>
<evidence type="ECO:0000256" key="4">
    <source>
        <dbReference type="SAM" id="MobiDB-lite"/>
    </source>
</evidence>
<accession>A0A2J6RPM8</accession>
<dbReference type="SUPFAM" id="SSF53474">
    <property type="entry name" value="alpha/beta-Hydrolases"/>
    <property type="match status" value="1"/>
</dbReference>
<dbReference type="PANTHER" id="PTHR11559">
    <property type="entry name" value="CARBOXYLESTERASE"/>
    <property type="match status" value="1"/>
</dbReference>
<gene>
    <name evidence="6" type="ORF">L207DRAFT_488256</name>
</gene>
<evidence type="ECO:0000256" key="2">
    <source>
        <dbReference type="ARBA" id="ARBA00022801"/>
    </source>
</evidence>
<dbReference type="PROSITE" id="PS00122">
    <property type="entry name" value="CARBOXYLESTERASE_B_1"/>
    <property type="match status" value="1"/>
</dbReference>
<reference evidence="6 7" key="1">
    <citation type="submission" date="2016-04" db="EMBL/GenBank/DDBJ databases">
        <title>A degradative enzymes factory behind the ericoid mycorrhizal symbiosis.</title>
        <authorList>
            <consortium name="DOE Joint Genome Institute"/>
            <person name="Martino E."/>
            <person name="Morin E."/>
            <person name="Grelet G."/>
            <person name="Kuo A."/>
            <person name="Kohler A."/>
            <person name="Daghino S."/>
            <person name="Barry K."/>
            <person name="Choi C."/>
            <person name="Cichocki N."/>
            <person name="Clum A."/>
            <person name="Copeland A."/>
            <person name="Hainaut M."/>
            <person name="Haridas S."/>
            <person name="Labutti K."/>
            <person name="Lindquist E."/>
            <person name="Lipzen A."/>
            <person name="Khouja H.-R."/>
            <person name="Murat C."/>
            <person name="Ohm R."/>
            <person name="Olson A."/>
            <person name="Spatafora J."/>
            <person name="Veneault-Fourrey C."/>
            <person name="Henrissat B."/>
            <person name="Grigoriev I."/>
            <person name="Martin F."/>
            <person name="Perotto S."/>
        </authorList>
    </citation>
    <scope>NUCLEOTIDE SEQUENCE [LARGE SCALE GENOMIC DNA]</scope>
    <source>
        <strain evidence="6 7">F</strain>
    </source>
</reference>
<evidence type="ECO:0000259" key="5">
    <source>
        <dbReference type="Pfam" id="PF00135"/>
    </source>
</evidence>
<dbReference type="STRING" id="1149755.A0A2J6RPM8"/>
<feature type="compositionally biased region" description="Gly residues" evidence="4">
    <location>
        <begin position="548"/>
        <end position="561"/>
    </location>
</feature>
<feature type="region of interest" description="Disordered" evidence="4">
    <location>
        <begin position="547"/>
        <end position="570"/>
    </location>
</feature>
<dbReference type="GO" id="GO:0016787">
    <property type="term" value="F:hydrolase activity"/>
    <property type="evidence" value="ECO:0007669"/>
    <property type="project" value="UniProtKB-KW"/>
</dbReference>
<evidence type="ECO:0000313" key="7">
    <source>
        <dbReference type="Proteomes" id="UP000235786"/>
    </source>
</evidence>
<feature type="signal peptide" evidence="3">
    <location>
        <begin position="1"/>
        <end position="20"/>
    </location>
</feature>